<keyword evidence="2" id="KW-0444">Lipid biosynthesis</keyword>
<comment type="pathway">
    <text evidence="1">Lipid metabolism; fatty acid biosynthesis.</text>
</comment>
<dbReference type="SUPFAM" id="SSF51230">
    <property type="entry name" value="Single hybrid motif"/>
    <property type="match status" value="1"/>
</dbReference>
<dbReference type="OrthoDB" id="9760256at2"/>
<keyword evidence="6" id="KW-0092">Biotin</keyword>
<dbReference type="InterPro" id="IPR013785">
    <property type="entry name" value="Aldolase_TIM"/>
</dbReference>
<dbReference type="PRINTS" id="PR01071">
    <property type="entry name" value="ACOABIOTINCC"/>
</dbReference>
<dbReference type="Gene3D" id="3.20.20.70">
    <property type="entry name" value="Aldolase class I"/>
    <property type="match status" value="1"/>
</dbReference>
<reference evidence="9 10" key="1">
    <citation type="journal article" date="2009" name="Stand. Genomic Sci.">
        <title>Complete genome sequence of Cryptobacterium curtum type strain (12-3).</title>
        <authorList>
            <person name="Mavrommatis K."/>
            <person name="Pukall R."/>
            <person name="Rohde C."/>
            <person name="Chen F."/>
            <person name="Sims D."/>
            <person name="Brettin T."/>
            <person name="Kuske C."/>
            <person name="Detter J.C."/>
            <person name="Han C."/>
            <person name="Lapidus A."/>
            <person name="Copeland A."/>
            <person name="Glavina Del Rio T."/>
            <person name="Nolan M."/>
            <person name="Lucas S."/>
            <person name="Tice H."/>
            <person name="Cheng J.F."/>
            <person name="Bruce D."/>
            <person name="Goodwin L."/>
            <person name="Pitluck S."/>
            <person name="Ovchinnikova G."/>
            <person name="Pati A."/>
            <person name="Ivanova N."/>
            <person name="Chen A."/>
            <person name="Palaniappan K."/>
            <person name="Chain P."/>
            <person name="D'haeseleer P."/>
            <person name="Goker M."/>
            <person name="Bristow J."/>
            <person name="Eisen J.A."/>
            <person name="Markowitz V."/>
            <person name="Hugenholtz P."/>
            <person name="Rohde M."/>
            <person name="Klenk H.P."/>
            <person name="Kyrpides N.C."/>
        </authorList>
    </citation>
    <scope>NUCLEOTIDE SEQUENCE [LARGE SCALE GENOMIC DNA]</scope>
    <source>
        <strain evidence="10">ATCC 700683 / DSM 15641 / 12-3</strain>
    </source>
</reference>
<evidence type="ECO:0000313" key="9">
    <source>
        <dbReference type="EMBL" id="ACU94243.1"/>
    </source>
</evidence>
<sequence>MPKLQLMDTTIRDGQQSLWATRMPVGDMLPILPAMDKVGYWAIEAWGGATFDTCLRFLDENPWERLRQIKAKTPNTRLAMLTRGQNLVGYKHYSRDIVNRFLKAAQRNGVDVFRVFDALNDIRNVTDSAEAVKEAGGWFEGAISYTISPVHTLDSYLEYAQQLKELGADSIAIKDMAGMLTPYRTERMVRALNDEIGLPVHVHCHYVGGMAPANILKAAEAGAAIADTASAPLAFGNSQPAVEMIVAALQESAFSTGYDLDLLFEIAEYWEEVRRRTHHKRGVSSLTHMKVYSHQVPGGMMSNLMAQLEVQNAADRIDDVMREIPKVRAEVGYPPLVTPMSQIVGTQAVFNVITGKRWGVVSKEMKDYICGYYGKAPGPMDAEIVKKVVGDSAILPPDVAPSSLVTTTYESVADEIGDLAKTEEDVLMYALFPNEARTYLSKHRTSEKVDFLMEGESSGTKEDDYVDINQIRELVRVAEESGVGEIVVEEEGARIAVRMPGMMSVAPAAVPAANGAAPVAASASVPAAAPAAPVADAANTRPASWKPVCAPMVGTFYAAPAPGEPAFVSVGDEVTAGQTLAIIEAMKLMNEIGADEMGTIREVCIEDAQPVEFGTVLFYLEPHNTAEATGPESA</sequence>
<dbReference type="UniPathway" id="UPA00094"/>
<dbReference type="eggNOG" id="COG5016">
    <property type="taxonomic scope" value="Bacteria"/>
</dbReference>
<dbReference type="GO" id="GO:0009317">
    <property type="term" value="C:acetyl-CoA carboxylase complex"/>
    <property type="evidence" value="ECO:0007669"/>
    <property type="project" value="InterPro"/>
</dbReference>
<dbReference type="GO" id="GO:0004736">
    <property type="term" value="F:pyruvate carboxylase activity"/>
    <property type="evidence" value="ECO:0007669"/>
    <property type="project" value="TreeGrafter"/>
</dbReference>
<dbReference type="InterPro" id="IPR001249">
    <property type="entry name" value="AcCoA_biotinCC"/>
</dbReference>
<evidence type="ECO:0000259" key="8">
    <source>
        <dbReference type="PROSITE" id="PS50991"/>
    </source>
</evidence>
<evidence type="ECO:0000256" key="5">
    <source>
        <dbReference type="ARBA" id="ARBA00023160"/>
    </source>
</evidence>
<dbReference type="STRING" id="469378.Ccur_05220"/>
<evidence type="ECO:0000256" key="1">
    <source>
        <dbReference type="ARBA" id="ARBA00005194"/>
    </source>
</evidence>
<dbReference type="InterPro" id="IPR000089">
    <property type="entry name" value="Biotin_lipoyl"/>
</dbReference>
<evidence type="ECO:0000256" key="3">
    <source>
        <dbReference type="ARBA" id="ARBA00022832"/>
    </source>
</evidence>
<dbReference type="SUPFAM" id="SSF51569">
    <property type="entry name" value="Aldolase"/>
    <property type="match status" value="1"/>
</dbReference>
<name>C7MMV3_CRYCD</name>
<dbReference type="GO" id="GO:0006094">
    <property type="term" value="P:gluconeogenesis"/>
    <property type="evidence" value="ECO:0007669"/>
    <property type="project" value="TreeGrafter"/>
</dbReference>
<dbReference type="SUPFAM" id="SSF89000">
    <property type="entry name" value="post-HMGL domain-like"/>
    <property type="match status" value="1"/>
</dbReference>
<dbReference type="InterPro" id="IPR001882">
    <property type="entry name" value="Biotin_BS"/>
</dbReference>
<dbReference type="Pfam" id="PF00682">
    <property type="entry name" value="HMGL-like"/>
    <property type="match status" value="1"/>
</dbReference>
<dbReference type="RefSeq" id="WP_012802931.1">
    <property type="nucleotide sequence ID" value="NC_013170.1"/>
</dbReference>
<dbReference type="PROSITE" id="PS50968">
    <property type="entry name" value="BIOTINYL_LIPOYL"/>
    <property type="match status" value="1"/>
</dbReference>
<dbReference type="PANTHER" id="PTHR43778:SF2">
    <property type="entry name" value="PYRUVATE CARBOXYLASE, MITOCHONDRIAL"/>
    <property type="match status" value="1"/>
</dbReference>
<dbReference type="PANTHER" id="PTHR43778">
    <property type="entry name" value="PYRUVATE CARBOXYLASE"/>
    <property type="match status" value="1"/>
</dbReference>
<keyword evidence="3" id="KW-0276">Fatty acid metabolism</keyword>
<dbReference type="InterPro" id="IPR055268">
    <property type="entry name" value="PCB-like"/>
</dbReference>
<dbReference type="AlphaFoldDB" id="C7MMV3"/>
<dbReference type="KEGG" id="ccu:Ccur_05220"/>
<protein>
    <submittedName>
        <fullName evidence="9">Acetyl-CoA carboxylase, biotin carboxyl carrier protein</fullName>
    </submittedName>
</protein>
<evidence type="ECO:0000259" key="7">
    <source>
        <dbReference type="PROSITE" id="PS50968"/>
    </source>
</evidence>
<gene>
    <name evidence="9" type="ordered locus">Ccur_05220</name>
</gene>
<evidence type="ECO:0000256" key="2">
    <source>
        <dbReference type="ARBA" id="ARBA00022516"/>
    </source>
</evidence>
<proteinExistence type="predicted"/>
<dbReference type="GO" id="GO:0003989">
    <property type="term" value="F:acetyl-CoA carboxylase activity"/>
    <property type="evidence" value="ECO:0007669"/>
    <property type="project" value="InterPro"/>
</dbReference>
<dbReference type="PROSITE" id="PS00188">
    <property type="entry name" value="BIOTIN"/>
    <property type="match status" value="1"/>
</dbReference>
<dbReference type="GO" id="GO:0006633">
    <property type="term" value="P:fatty acid biosynthetic process"/>
    <property type="evidence" value="ECO:0007669"/>
    <property type="project" value="UniProtKB-UniPathway"/>
</dbReference>
<dbReference type="InterPro" id="IPR003379">
    <property type="entry name" value="Carboxylase_cons_dom"/>
</dbReference>
<dbReference type="CDD" id="cd06850">
    <property type="entry name" value="biotinyl_domain"/>
    <property type="match status" value="1"/>
</dbReference>
<evidence type="ECO:0000313" key="10">
    <source>
        <dbReference type="Proteomes" id="UP000000954"/>
    </source>
</evidence>
<dbReference type="HOGENOM" id="CLU_000395_4_3_11"/>
<accession>C7MMV3</accession>
<keyword evidence="10" id="KW-1185">Reference proteome</keyword>
<keyword evidence="4" id="KW-0443">Lipid metabolism</keyword>
<dbReference type="InterPro" id="IPR011053">
    <property type="entry name" value="Single_hybrid_motif"/>
</dbReference>
<dbReference type="NCBIfam" id="TIGR00531">
    <property type="entry name" value="BCCP"/>
    <property type="match status" value="1"/>
</dbReference>
<dbReference type="Proteomes" id="UP000000954">
    <property type="component" value="Chromosome"/>
</dbReference>
<dbReference type="InterPro" id="IPR000891">
    <property type="entry name" value="PYR_CT"/>
</dbReference>
<dbReference type="NCBIfam" id="NF006761">
    <property type="entry name" value="PRK09282.1"/>
    <property type="match status" value="1"/>
</dbReference>
<feature type="domain" description="Lipoyl-binding" evidence="7">
    <location>
        <begin position="545"/>
        <end position="621"/>
    </location>
</feature>
<dbReference type="EMBL" id="CP001682">
    <property type="protein sequence ID" value="ACU94243.1"/>
    <property type="molecule type" value="Genomic_DNA"/>
</dbReference>
<dbReference type="Pfam" id="PF00364">
    <property type="entry name" value="Biotin_lipoyl"/>
    <property type="match status" value="1"/>
</dbReference>
<dbReference type="CDD" id="cd07937">
    <property type="entry name" value="DRE_TIM_PC_TC_5S"/>
    <property type="match status" value="1"/>
</dbReference>
<keyword evidence="5" id="KW-0275">Fatty acid biosynthesis</keyword>
<evidence type="ECO:0000256" key="6">
    <source>
        <dbReference type="ARBA" id="ARBA00023267"/>
    </source>
</evidence>
<evidence type="ECO:0000256" key="4">
    <source>
        <dbReference type="ARBA" id="ARBA00023098"/>
    </source>
</evidence>
<dbReference type="eggNOG" id="COG0511">
    <property type="taxonomic scope" value="Bacteria"/>
</dbReference>
<dbReference type="PROSITE" id="PS50991">
    <property type="entry name" value="PYR_CT"/>
    <property type="match status" value="1"/>
</dbReference>
<feature type="domain" description="Pyruvate carboxyltransferase" evidence="8">
    <location>
        <begin position="4"/>
        <end position="264"/>
    </location>
</feature>
<dbReference type="Pfam" id="PF02436">
    <property type="entry name" value="PYC_OADA"/>
    <property type="match status" value="1"/>
</dbReference>
<organism evidence="9 10">
    <name type="scientific">Cryptobacterium curtum (strain ATCC 700683 / DSM 15641 / CCUG 43107 / 12-3)</name>
    <dbReference type="NCBI Taxonomy" id="469378"/>
    <lineage>
        <taxon>Bacteria</taxon>
        <taxon>Bacillati</taxon>
        <taxon>Actinomycetota</taxon>
        <taxon>Coriobacteriia</taxon>
        <taxon>Eggerthellales</taxon>
        <taxon>Eggerthellaceae</taxon>
        <taxon>Cryptobacterium</taxon>
    </lineage>
</organism>
<dbReference type="Gene3D" id="2.40.50.100">
    <property type="match status" value="1"/>
</dbReference>